<dbReference type="AlphaFoldDB" id="A0A0F9L1A7"/>
<protein>
    <submittedName>
        <fullName evidence="1">Uncharacterized protein</fullName>
    </submittedName>
</protein>
<dbReference type="EMBL" id="LAZR01006960">
    <property type="protein sequence ID" value="KKM88414.1"/>
    <property type="molecule type" value="Genomic_DNA"/>
</dbReference>
<sequence length="25" mass="2758">MKNRSRNNFGAAINKAVSQAPLIKE</sequence>
<feature type="non-terminal residue" evidence="1">
    <location>
        <position position="25"/>
    </location>
</feature>
<proteinExistence type="predicted"/>
<evidence type="ECO:0000313" key="1">
    <source>
        <dbReference type="EMBL" id="KKM88414.1"/>
    </source>
</evidence>
<name>A0A0F9L1A7_9ZZZZ</name>
<reference evidence="1" key="1">
    <citation type="journal article" date="2015" name="Nature">
        <title>Complex archaea that bridge the gap between prokaryotes and eukaryotes.</title>
        <authorList>
            <person name="Spang A."/>
            <person name="Saw J.H."/>
            <person name="Jorgensen S.L."/>
            <person name="Zaremba-Niedzwiedzka K."/>
            <person name="Martijn J."/>
            <person name="Lind A.E."/>
            <person name="van Eijk R."/>
            <person name="Schleper C."/>
            <person name="Guy L."/>
            <person name="Ettema T.J."/>
        </authorList>
    </citation>
    <scope>NUCLEOTIDE SEQUENCE</scope>
</reference>
<accession>A0A0F9L1A7</accession>
<gene>
    <name evidence="1" type="ORF">LCGC14_1258890</name>
</gene>
<comment type="caution">
    <text evidence="1">The sequence shown here is derived from an EMBL/GenBank/DDBJ whole genome shotgun (WGS) entry which is preliminary data.</text>
</comment>
<organism evidence="1">
    <name type="scientific">marine sediment metagenome</name>
    <dbReference type="NCBI Taxonomy" id="412755"/>
    <lineage>
        <taxon>unclassified sequences</taxon>
        <taxon>metagenomes</taxon>
        <taxon>ecological metagenomes</taxon>
    </lineage>
</organism>